<dbReference type="EMBL" id="CP046904">
    <property type="protein sequence ID" value="QGZ40441.1"/>
    <property type="molecule type" value="Genomic_DNA"/>
</dbReference>
<evidence type="ECO:0000313" key="4">
    <source>
        <dbReference type="Proteomes" id="UP000315112"/>
    </source>
</evidence>
<evidence type="ECO:0000313" key="2">
    <source>
        <dbReference type="EMBL" id="QGZ40441.1"/>
    </source>
</evidence>
<dbReference type="EMBL" id="VLKW01000006">
    <property type="protein sequence ID" value="TWI45879.1"/>
    <property type="molecule type" value="Genomic_DNA"/>
</dbReference>
<reference evidence="3" key="2">
    <citation type="submission" date="2019-07" db="EMBL/GenBank/DDBJ databases">
        <authorList>
            <person name="Whitman W."/>
            <person name="Huntemann M."/>
            <person name="Clum A."/>
            <person name="Pillay M."/>
            <person name="Palaniappan K."/>
            <person name="Varghese N."/>
            <person name="Mikhailova N."/>
            <person name="Stamatis D."/>
            <person name="Reddy T."/>
            <person name="Daum C."/>
            <person name="Shapiro N."/>
            <person name="Ivanova N."/>
            <person name="Kyrpides N."/>
            <person name="Woyke T."/>
        </authorList>
    </citation>
    <scope>NUCLEOTIDE SEQUENCE</scope>
    <source>
        <strain evidence="3">CGMCC 1.10685</strain>
    </source>
</reference>
<reference evidence="3 4" key="1">
    <citation type="journal article" date="2015" name="Stand. Genomic Sci.">
        <title>Genomic Encyclopedia of Bacterial and Archaeal Type Strains, Phase III: the genomes of soil and plant-associated and newly described type strains.</title>
        <authorList>
            <person name="Whitman W.B."/>
            <person name="Woyke T."/>
            <person name="Klenk H.P."/>
            <person name="Zhou Y."/>
            <person name="Lilburn T.G."/>
            <person name="Beck B.J."/>
            <person name="De Vos P."/>
            <person name="Vandamme P."/>
            <person name="Eisen J.A."/>
            <person name="Garrity G."/>
            <person name="Hugenholtz P."/>
            <person name="Kyrpides N.C."/>
        </authorList>
    </citation>
    <scope>NUCLEOTIDE SEQUENCE [LARGE SCALE GENOMIC DNA]</scope>
    <source>
        <strain evidence="3 4">CGMCC 1.10685</strain>
    </source>
</reference>
<sequence length="307" mass="34298">MRLMLSVLLACCAWTTNAAPVRDLTLAFDEFYRSTEGQPSAERVKAFRRTVGAQFAEFYGDERGAWTSAEQDARIAAAIRVYPTLRPAYLKKAREFGTQLPRYVQEFQQRFPDYRLPGSVWFVNSLGEMDGGTRTLAGRQYLIFGADGMAKYHGDGDEGAFFHHELFHTYHEPRLAACSEPQPVWSGLWTEGLATYVSQRMHPAANEKELLLDFPAGTVARTQAQLPAAWAQLEQVLDSADADVYASLFQMSSKDKALPARRGYYLGYLVAEDAGRTHDLDTLARLDCAAARELVTRTVHKLAAAAR</sequence>
<keyword evidence="5" id="KW-1185">Reference proteome</keyword>
<proteinExistence type="predicted"/>
<accession>A0A562PN86</accession>
<evidence type="ECO:0000313" key="3">
    <source>
        <dbReference type="EMBL" id="TWI45879.1"/>
    </source>
</evidence>
<organism evidence="3 4">
    <name type="scientific">Pseudoduganella flava</name>
    <dbReference type="NCBI Taxonomy" id="871742"/>
    <lineage>
        <taxon>Bacteria</taxon>
        <taxon>Pseudomonadati</taxon>
        <taxon>Pseudomonadota</taxon>
        <taxon>Betaproteobacteria</taxon>
        <taxon>Burkholderiales</taxon>
        <taxon>Oxalobacteraceae</taxon>
        <taxon>Telluria group</taxon>
        <taxon>Pseudoduganella</taxon>
    </lineage>
</organism>
<feature type="signal peptide" evidence="1">
    <location>
        <begin position="1"/>
        <end position="18"/>
    </location>
</feature>
<evidence type="ECO:0000256" key="1">
    <source>
        <dbReference type="SAM" id="SignalP"/>
    </source>
</evidence>
<feature type="chain" id="PRO_5044617863" description="DUF2268 domain-containing protein" evidence="1">
    <location>
        <begin position="19"/>
        <end position="307"/>
    </location>
</feature>
<keyword evidence="1" id="KW-0732">Signal</keyword>
<dbReference type="Proteomes" id="UP000315112">
    <property type="component" value="Unassembled WGS sequence"/>
</dbReference>
<gene>
    <name evidence="2" type="ORF">GO485_16190</name>
    <name evidence="3" type="ORF">IP92_03309</name>
</gene>
<dbReference type="AlphaFoldDB" id="A0A562PN86"/>
<dbReference type="OrthoDB" id="8746466at2"/>
<evidence type="ECO:0000313" key="5">
    <source>
        <dbReference type="Proteomes" id="UP000437862"/>
    </source>
</evidence>
<dbReference type="Proteomes" id="UP000437862">
    <property type="component" value="Chromosome"/>
</dbReference>
<name>A0A562PN86_9BURK</name>
<evidence type="ECO:0008006" key="6">
    <source>
        <dbReference type="Google" id="ProtNLM"/>
    </source>
</evidence>
<protein>
    <recommendedName>
        <fullName evidence="6">DUF2268 domain-containing protein</fullName>
    </recommendedName>
</protein>
<reference evidence="2 5" key="3">
    <citation type="submission" date="2019-12" db="EMBL/GenBank/DDBJ databases">
        <title>Draft Genome Sequences of Six Type Strains of the Genus Massilia.</title>
        <authorList>
            <person name="Miess H."/>
            <person name="Frediansyah A."/>
            <person name="Goeker M."/>
            <person name="Gross H."/>
        </authorList>
    </citation>
    <scope>NUCLEOTIDE SEQUENCE [LARGE SCALE GENOMIC DNA]</scope>
    <source>
        <strain evidence="2 5">DSM 26639</strain>
    </source>
</reference>
<dbReference type="RefSeq" id="WP_145876914.1">
    <property type="nucleotide sequence ID" value="NZ_CP046904.1"/>
</dbReference>